<dbReference type="FunFam" id="3.40.50.1010:FF:000080">
    <property type="entry name" value="rRNA processing Fcf1 Family Protein"/>
    <property type="match status" value="1"/>
</dbReference>
<dbReference type="InterPro" id="IPR037503">
    <property type="entry name" value="Fcf1_PIN"/>
</dbReference>
<proteinExistence type="inferred from homology"/>
<dbReference type="PANTHER" id="PTHR12416">
    <property type="entry name" value="RRNA-PROCESSING PROTEIN UTP23 HOMOLOG"/>
    <property type="match status" value="1"/>
</dbReference>
<comment type="subcellular location">
    <subcellularLocation>
        <location evidence="1">Nucleus</location>
        <location evidence="1">Nucleolus</location>
    </subcellularLocation>
</comment>
<dbReference type="Proteomes" id="UP000011080">
    <property type="component" value="Unassembled WGS sequence"/>
</dbReference>
<evidence type="ECO:0000256" key="1">
    <source>
        <dbReference type="ARBA" id="ARBA00004604"/>
    </source>
</evidence>
<feature type="compositionally biased region" description="Basic and acidic residues" evidence="6">
    <location>
        <begin position="37"/>
        <end position="47"/>
    </location>
</feature>
<dbReference type="InterPro" id="IPR006984">
    <property type="entry name" value="Fcf1/UTP23"/>
</dbReference>
<keyword evidence="3" id="KW-0698">rRNA processing</keyword>
<dbReference type="STRING" id="72004.ENSBMUP00000035371"/>
<feature type="compositionally biased region" description="Polar residues" evidence="6">
    <location>
        <begin position="232"/>
        <end position="243"/>
    </location>
</feature>
<evidence type="ECO:0000313" key="8">
    <source>
        <dbReference type="EMBL" id="ELR60722.1"/>
    </source>
</evidence>
<evidence type="ECO:0000256" key="2">
    <source>
        <dbReference type="ARBA" id="ARBA00022517"/>
    </source>
</evidence>
<reference evidence="8 9" key="1">
    <citation type="journal article" date="2012" name="Nat. Genet.">
        <title>The yak genome and adaptation to life at high altitude.</title>
        <authorList>
            <person name="Qiu Q."/>
            <person name="Zhang G."/>
            <person name="Ma T."/>
            <person name="Qian W."/>
            <person name="Wang J."/>
            <person name="Ye Z."/>
            <person name="Cao C."/>
            <person name="Hu Q."/>
            <person name="Kim J."/>
            <person name="Larkin D.M."/>
            <person name="Auvil L."/>
            <person name="Capitanu B."/>
            <person name="Ma J."/>
            <person name="Lewin H.A."/>
            <person name="Qian X."/>
            <person name="Lang Y."/>
            <person name="Zhou R."/>
            <person name="Wang L."/>
            <person name="Wang K."/>
            <person name="Xia J."/>
            <person name="Liao S."/>
            <person name="Pan S."/>
            <person name="Lu X."/>
            <person name="Hou H."/>
            <person name="Wang Y."/>
            <person name="Zang X."/>
            <person name="Yin Y."/>
            <person name="Ma H."/>
            <person name="Zhang J."/>
            <person name="Wang Z."/>
            <person name="Zhang Y."/>
            <person name="Zhang D."/>
            <person name="Yonezawa T."/>
            <person name="Hasegawa M."/>
            <person name="Zhong Y."/>
            <person name="Liu W."/>
            <person name="Zhang Y."/>
            <person name="Huang Z."/>
            <person name="Zhang S."/>
            <person name="Long R."/>
            <person name="Yang H."/>
            <person name="Wang J."/>
            <person name="Lenstra J.A."/>
            <person name="Cooper D.N."/>
            <person name="Wu Y."/>
            <person name="Wang J."/>
            <person name="Shi P."/>
            <person name="Wang J."/>
            <person name="Liu J."/>
        </authorList>
    </citation>
    <scope>NUCLEOTIDE SEQUENCE [LARGE SCALE GENOMIC DNA]</scope>
    <source>
        <strain evidence="9">yakQH1</strain>
    </source>
</reference>
<dbReference type="InterPro" id="IPR002716">
    <property type="entry name" value="PIN_dom"/>
</dbReference>
<name>L8IZW5_9CETA</name>
<comment type="similarity">
    <text evidence="5">Belongs to the UTP23/FCF1 family. FCF1 subfamily.</text>
</comment>
<dbReference type="GO" id="GO:0006364">
    <property type="term" value="P:rRNA processing"/>
    <property type="evidence" value="ECO:0007669"/>
    <property type="project" value="UniProtKB-KW"/>
</dbReference>
<protein>
    <recommendedName>
        <fullName evidence="7">PIN domain-containing protein</fullName>
    </recommendedName>
</protein>
<keyword evidence="4" id="KW-0539">Nucleus</keyword>
<dbReference type="InterPro" id="IPR029060">
    <property type="entry name" value="PIN-like_dom_sf"/>
</dbReference>
<gene>
    <name evidence="8" type="ORF">M91_16460</name>
</gene>
<feature type="region of interest" description="Disordered" evidence="6">
    <location>
        <begin position="232"/>
        <end position="269"/>
    </location>
</feature>
<dbReference type="SUPFAM" id="SSF88723">
    <property type="entry name" value="PIN domain-like"/>
    <property type="match status" value="1"/>
</dbReference>
<dbReference type="EMBL" id="JH880550">
    <property type="protein sequence ID" value="ELR60722.1"/>
    <property type="molecule type" value="Genomic_DNA"/>
</dbReference>
<evidence type="ECO:0000256" key="3">
    <source>
        <dbReference type="ARBA" id="ARBA00022552"/>
    </source>
</evidence>
<evidence type="ECO:0000313" key="9">
    <source>
        <dbReference type="Proteomes" id="UP000011080"/>
    </source>
</evidence>
<evidence type="ECO:0000256" key="6">
    <source>
        <dbReference type="SAM" id="MobiDB-lite"/>
    </source>
</evidence>
<keyword evidence="2" id="KW-0690">Ribosome biogenesis</keyword>
<organism evidence="8 9">
    <name type="scientific">Bos mutus</name>
    <name type="common">wild yak</name>
    <dbReference type="NCBI Taxonomy" id="72004"/>
    <lineage>
        <taxon>Eukaryota</taxon>
        <taxon>Metazoa</taxon>
        <taxon>Chordata</taxon>
        <taxon>Craniata</taxon>
        <taxon>Vertebrata</taxon>
        <taxon>Euteleostomi</taxon>
        <taxon>Mammalia</taxon>
        <taxon>Eutheria</taxon>
        <taxon>Laurasiatheria</taxon>
        <taxon>Artiodactyla</taxon>
        <taxon>Ruminantia</taxon>
        <taxon>Pecora</taxon>
        <taxon>Bovidae</taxon>
        <taxon>Bovinae</taxon>
        <taxon>Bos</taxon>
    </lineage>
</organism>
<feature type="domain" description="PIN" evidence="7">
    <location>
        <begin position="67"/>
        <end position="163"/>
    </location>
</feature>
<accession>L8IZW5</accession>
<dbReference type="Gene3D" id="3.40.50.1010">
    <property type="entry name" value="5'-nuclease"/>
    <property type="match status" value="1"/>
</dbReference>
<evidence type="ECO:0000256" key="5">
    <source>
        <dbReference type="ARBA" id="ARBA00024026"/>
    </source>
</evidence>
<dbReference type="Pfam" id="PF04900">
    <property type="entry name" value="Fcf1"/>
    <property type="match status" value="1"/>
</dbReference>
<dbReference type="AlphaFoldDB" id="L8IZW5"/>
<dbReference type="GO" id="GO:0032040">
    <property type="term" value="C:small-subunit processome"/>
    <property type="evidence" value="ECO:0007669"/>
    <property type="project" value="InterPro"/>
</dbReference>
<feature type="region of interest" description="Disordered" evidence="6">
    <location>
        <begin position="24"/>
        <end position="47"/>
    </location>
</feature>
<evidence type="ECO:0000259" key="7">
    <source>
        <dbReference type="SMART" id="SM00670"/>
    </source>
</evidence>
<sequence>MGKQKKTWKYATMKRMLSLRDQRLKEKDRLKPKKKEKKDPSALKEREVPQHPSCLFFQYNTQLGPPYHILVDTNFINFSIKAKLDLVQSMMDCLYAKCIPCITDCVMAEIEKLGQKYRVALRIAKDPRFERLLCTHKGTYADDCLVQRVTQHKCYIVATAFEVPEMFKEIDKKSQLCNFDSSENAPSLVVNISGSCPSSKVCNFSERNREDTGRNGGVVSAMIGPCANAQNEHPIQPLWSENTSTKEEAESRRKLNQEALMGTAKERSG</sequence>
<dbReference type="CDD" id="cd09864">
    <property type="entry name" value="PIN_Fcf1-like"/>
    <property type="match status" value="1"/>
</dbReference>
<dbReference type="SMART" id="SM00670">
    <property type="entry name" value="PINc"/>
    <property type="match status" value="1"/>
</dbReference>
<evidence type="ECO:0000256" key="4">
    <source>
        <dbReference type="ARBA" id="ARBA00023242"/>
    </source>
</evidence>
<feature type="compositionally biased region" description="Basic and acidic residues" evidence="6">
    <location>
        <begin position="244"/>
        <end position="256"/>
    </location>
</feature>